<protein>
    <submittedName>
        <fullName evidence="3">Glycosyltransferase family 4 protein</fullName>
    </submittedName>
</protein>
<dbReference type="EMBL" id="JANWOI010000002">
    <property type="protein sequence ID" value="MDA5193583.1"/>
    <property type="molecule type" value="Genomic_DNA"/>
</dbReference>
<evidence type="ECO:0000259" key="2">
    <source>
        <dbReference type="Pfam" id="PF13439"/>
    </source>
</evidence>
<gene>
    <name evidence="3" type="ORF">NYP16_06400</name>
</gene>
<accession>A0A9X3TXP0</accession>
<dbReference type="PANTHER" id="PTHR45947">
    <property type="entry name" value="SULFOQUINOVOSYL TRANSFERASE SQD2"/>
    <property type="match status" value="1"/>
</dbReference>
<dbReference type="InterPro" id="IPR050194">
    <property type="entry name" value="Glycosyltransferase_grp1"/>
</dbReference>
<sequence>MKILTFSSLFPNVAMPSFGVFVENRLRHLVESGEVEARVVAPVPWCPGAYKNYQAAPAQEIRHGIEVVHPRYLTAPGIGMYIQPWTLYRAALPVLRRIIRDGYDFDLIDAHYFYPDGVAATWLGKALGKPVVITSRGTDLTLIPNYGLPRRLIQQGIKDADGLITVSGSLRDKLLELGAPVDKPRVLRNGVDLGMFQPLDREAIRARLGITGTTLLSVGYLIPRKGNEITVGALPDLPDVTLLLAGTGEDEGMLRKLAADLGVADRVRFLGAVAHHDLADYYNAADILVLASSREGMANVLLEAIACGTPIVGSPIPGMDEVVDPPESGVIMTSRTPKACAEAVAKLLANMPDRAATRAYAESLSWDATTKGQLDLFRDILAKRPDGYPGQARV</sequence>
<dbReference type="GO" id="GO:0016757">
    <property type="term" value="F:glycosyltransferase activity"/>
    <property type="evidence" value="ECO:0007669"/>
    <property type="project" value="InterPro"/>
</dbReference>
<evidence type="ECO:0000259" key="1">
    <source>
        <dbReference type="Pfam" id="PF00534"/>
    </source>
</evidence>
<organism evidence="3 4">
    <name type="scientific">Govanella unica</name>
    <dbReference type="NCBI Taxonomy" id="2975056"/>
    <lineage>
        <taxon>Bacteria</taxon>
        <taxon>Pseudomonadati</taxon>
        <taxon>Pseudomonadota</taxon>
        <taxon>Alphaproteobacteria</taxon>
        <taxon>Emcibacterales</taxon>
        <taxon>Govanellaceae</taxon>
        <taxon>Govanella</taxon>
    </lineage>
</organism>
<reference evidence="3" key="2">
    <citation type="journal article" date="2023" name="Syst. Appl. Microbiol.">
        <title>Govania unica gen. nov., sp. nov., a rare biosphere bacterium that represents a novel family in the class Alphaproteobacteria.</title>
        <authorList>
            <person name="Vandamme P."/>
            <person name="Peeters C."/>
            <person name="Hettiarachchi A."/>
            <person name="Cnockaert M."/>
            <person name="Carlier A."/>
        </authorList>
    </citation>
    <scope>NUCLEOTIDE SEQUENCE</scope>
    <source>
        <strain evidence="3">LMG 31809</strain>
    </source>
</reference>
<dbReference type="PANTHER" id="PTHR45947:SF3">
    <property type="entry name" value="SULFOQUINOVOSYL TRANSFERASE SQD2"/>
    <property type="match status" value="1"/>
</dbReference>
<dbReference type="Pfam" id="PF00534">
    <property type="entry name" value="Glycos_transf_1"/>
    <property type="match status" value="1"/>
</dbReference>
<keyword evidence="4" id="KW-1185">Reference proteome</keyword>
<dbReference type="Proteomes" id="UP001141619">
    <property type="component" value="Unassembled WGS sequence"/>
</dbReference>
<comment type="caution">
    <text evidence="3">The sequence shown here is derived from an EMBL/GenBank/DDBJ whole genome shotgun (WGS) entry which is preliminary data.</text>
</comment>
<reference evidence="3" key="1">
    <citation type="submission" date="2022-08" db="EMBL/GenBank/DDBJ databases">
        <authorList>
            <person name="Vandamme P."/>
            <person name="Hettiarachchi A."/>
            <person name="Peeters C."/>
            <person name="Cnockaert M."/>
            <person name="Carlier A."/>
        </authorList>
    </citation>
    <scope>NUCLEOTIDE SEQUENCE</scope>
    <source>
        <strain evidence="3">LMG 31809</strain>
    </source>
</reference>
<dbReference type="Gene3D" id="3.40.50.2000">
    <property type="entry name" value="Glycogen Phosphorylase B"/>
    <property type="match status" value="2"/>
</dbReference>
<dbReference type="InterPro" id="IPR028098">
    <property type="entry name" value="Glyco_trans_4-like_N"/>
</dbReference>
<dbReference type="InterPro" id="IPR001296">
    <property type="entry name" value="Glyco_trans_1"/>
</dbReference>
<proteinExistence type="predicted"/>
<feature type="domain" description="Glycosyl transferase family 1" evidence="1">
    <location>
        <begin position="201"/>
        <end position="362"/>
    </location>
</feature>
<evidence type="ECO:0000313" key="3">
    <source>
        <dbReference type="EMBL" id="MDA5193583.1"/>
    </source>
</evidence>
<dbReference type="CDD" id="cd03798">
    <property type="entry name" value="GT4_WlbH-like"/>
    <property type="match status" value="1"/>
</dbReference>
<feature type="domain" description="Glycosyltransferase subfamily 4-like N-terminal" evidence="2">
    <location>
        <begin position="21"/>
        <end position="193"/>
    </location>
</feature>
<name>A0A9X3TXP0_9PROT</name>
<dbReference type="Pfam" id="PF13439">
    <property type="entry name" value="Glyco_transf_4"/>
    <property type="match status" value="1"/>
</dbReference>
<dbReference type="SUPFAM" id="SSF53756">
    <property type="entry name" value="UDP-Glycosyltransferase/glycogen phosphorylase"/>
    <property type="match status" value="1"/>
</dbReference>
<evidence type="ECO:0000313" key="4">
    <source>
        <dbReference type="Proteomes" id="UP001141619"/>
    </source>
</evidence>
<dbReference type="AlphaFoldDB" id="A0A9X3TXP0"/>